<proteinExistence type="predicted"/>
<feature type="region of interest" description="Disordered" evidence="1">
    <location>
        <begin position="74"/>
        <end position="126"/>
    </location>
</feature>
<sequence length="525" mass="55423">MSGGVNVKTGSGIPLPRSMIPSPKLDHKNLGGGLPRPSTQIPAGDKASYSTSCASAASSRDLLRDTALRNQLHLQKRGLPLSQAQSKASRAAERSNGTRSAISSPQVPRREEPRSKDTLDVRRGAPSLEALRELRRNGNKNCLSGASRAANRRLDNTNVQSLGLKGSVREETAVSPGQGREGFAPRGLSNENLLSGLPGPPKQRELLERGRSGSLSDEEMDTPEDLSPNTPDHPPPPAPPAAPLADAQSVKLPKGKQLPHVNMAAVAPFRYRLQIKEENMCSSLEELSDCSSDSMEVCCDDLPTGGMLGASVKGREVDLNTDREGSNTKARAEGKGGGTMAAKRGKSGQKSLTNLCVLTDAEKKLHLYEPKWCDDMAKPAGGGYLKTGKAKEVRGGGAVPLSRNLSKSEHSLFQGKPKPFSPLAAPSGLGKPSRIPRGPYAEVKPLSKAPDEADDSKSDDEILSSKAKANSKKLAESSGAAPQGGGKGDKGAEEGDKPFLKVDPELVVTVLGDLEQLLFSQILGE</sequence>
<dbReference type="EMBL" id="JAINUF010000003">
    <property type="protein sequence ID" value="KAJ8370391.1"/>
    <property type="molecule type" value="Genomic_DNA"/>
</dbReference>
<feature type="compositionally biased region" description="Basic and acidic residues" evidence="1">
    <location>
        <begin position="487"/>
        <end position="499"/>
    </location>
</feature>
<gene>
    <name evidence="2" type="ORF">SKAU_G00104190</name>
</gene>
<accession>A0A9Q1FZ65</accession>
<feature type="region of interest" description="Disordered" evidence="1">
    <location>
        <begin position="1"/>
        <end position="60"/>
    </location>
</feature>
<comment type="caution">
    <text evidence="2">The sequence shown here is derived from an EMBL/GenBank/DDBJ whole genome shotgun (WGS) entry which is preliminary data.</text>
</comment>
<evidence type="ECO:0000256" key="1">
    <source>
        <dbReference type="SAM" id="MobiDB-lite"/>
    </source>
</evidence>
<dbReference type="Proteomes" id="UP001152622">
    <property type="component" value="Chromosome 3"/>
</dbReference>
<name>A0A9Q1FZ65_SYNKA</name>
<feature type="compositionally biased region" description="Basic and acidic residues" evidence="1">
    <location>
        <begin position="202"/>
        <end position="211"/>
    </location>
</feature>
<feature type="compositionally biased region" description="Polar residues" evidence="1">
    <location>
        <begin position="95"/>
        <end position="106"/>
    </location>
</feature>
<feature type="region of interest" description="Disordered" evidence="1">
    <location>
        <begin position="319"/>
        <end position="346"/>
    </location>
</feature>
<feature type="compositionally biased region" description="Pro residues" evidence="1">
    <location>
        <begin position="231"/>
        <end position="242"/>
    </location>
</feature>
<feature type="compositionally biased region" description="Low complexity" evidence="1">
    <location>
        <begin position="47"/>
        <end position="59"/>
    </location>
</feature>
<feature type="compositionally biased region" description="Basic and acidic residues" evidence="1">
    <location>
        <begin position="108"/>
        <end position="123"/>
    </location>
</feature>
<feature type="compositionally biased region" description="Basic and acidic residues" evidence="1">
    <location>
        <begin position="319"/>
        <end position="334"/>
    </location>
</feature>
<reference evidence="2" key="1">
    <citation type="journal article" date="2023" name="Science">
        <title>Genome structures resolve the early diversification of teleost fishes.</title>
        <authorList>
            <person name="Parey E."/>
            <person name="Louis A."/>
            <person name="Montfort J."/>
            <person name="Bouchez O."/>
            <person name="Roques C."/>
            <person name="Iampietro C."/>
            <person name="Lluch J."/>
            <person name="Castinel A."/>
            <person name="Donnadieu C."/>
            <person name="Desvignes T."/>
            <person name="Floi Bucao C."/>
            <person name="Jouanno E."/>
            <person name="Wen M."/>
            <person name="Mejri S."/>
            <person name="Dirks R."/>
            <person name="Jansen H."/>
            <person name="Henkel C."/>
            <person name="Chen W.J."/>
            <person name="Zahm M."/>
            <person name="Cabau C."/>
            <person name="Klopp C."/>
            <person name="Thompson A.W."/>
            <person name="Robinson-Rechavi M."/>
            <person name="Braasch I."/>
            <person name="Lecointre G."/>
            <person name="Bobe J."/>
            <person name="Postlethwait J.H."/>
            <person name="Berthelot C."/>
            <person name="Roest Crollius H."/>
            <person name="Guiguen Y."/>
        </authorList>
    </citation>
    <scope>NUCLEOTIDE SEQUENCE</scope>
    <source>
        <strain evidence="2">WJC10195</strain>
    </source>
</reference>
<evidence type="ECO:0000313" key="3">
    <source>
        <dbReference type="Proteomes" id="UP001152622"/>
    </source>
</evidence>
<organism evidence="2 3">
    <name type="scientific">Synaphobranchus kaupii</name>
    <name type="common">Kaup's arrowtooth eel</name>
    <dbReference type="NCBI Taxonomy" id="118154"/>
    <lineage>
        <taxon>Eukaryota</taxon>
        <taxon>Metazoa</taxon>
        <taxon>Chordata</taxon>
        <taxon>Craniata</taxon>
        <taxon>Vertebrata</taxon>
        <taxon>Euteleostomi</taxon>
        <taxon>Actinopterygii</taxon>
        <taxon>Neopterygii</taxon>
        <taxon>Teleostei</taxon>
        <taxon>Anguilliformes</taxon>
        <taxon>Synaphobranchidae</taxon>
        <taxon>Synaphobranchus</taxon>
    </lineage>
</organism>
<feature type="compositionally biased region" description="Basic and acidic residues" evidence="1">
    <location>
        <begin position="449"/>
        <end position="460"/>
    </location>
</feature>
<dbReference type="AlphaFoldDB" id="A0A9Q1FZ65"/>
<protein>
    <recommendedName>
        <fullName evidence="4">Neuron navigator 1</fullName>
    </recommendedName>
</protein>
<feature type="region of interest" description="Disordered" evidence="1">
    <location>
        <begin position="387"/>
        <end position="499"/>
    </location>
</feature>
<evidence type="ECO:0000313" key="2">
    <source>
        <dbReference type="EMBL" id="KAJ8370391.1"/>
    </source>
</evidence>
<evidence type="ECO:0008006" key="4">
    <source>
        <dbReference type="Google" id="ProtNLM"/>
    </source>
</evidence>
<dbReference type="OrthoDB" id="2161974at2759"/>
<keyword evidence="3" id="KW-1185">Reference proteome</keyword>
<feature type="region of interest" description="Disordered" evidence="1">
    <location>
        <begin position="157"/>
        <end position="248"/>
    </location>
</feature>